<dbReference type="Proteomes" id="UP000184203">
    <property type="component" value="Unassembled WGS sequence"/>
</dbReference>
<evidence type="ECO:0000259" key="3">
    <source>
        <dbReference type="Pfam" id="PF26293"/>
    </source>
</evidence>
<feature type="domain" description="DUF7855" evidence="3">
    <location>
        <begin position="66"/>
        <end position="112"/>
    </location>
</feature>
<dbReference type="PATRIC" id="fig|797209.4.peg.101"/>
<feature type="region of interest" description="Disordered" evidence="1">
    <location>
        <begin position="81"/>
        <end position="112"/>
    </location>
</feature>
<evidence type="ECO:0000256" key="1">
    <source>
        <dbReference type="SAM" id="MobiDB-lite"/>
    </source>
</evidence>
<evidence type="ECO:0000313" key="6">
    <source>
        <dbReference type="Proteomes" id="UP000003751"/>
    </source>
</evidence>
<dbReference type="Pfam" id="PF25253">
    <property type="entry name" value="DUF7855"/>
    <property type="match status" value="1"/>
</dbReference>
<accession>E7QNU6</accession>
<reference evidence="4 6" key="1">
    <citation type="journal article" date="2014" name="ISME J.">
        <title>Trehalose/2-sulfotrehalose biosynthesis and glycine-betaine uptake are widely spread mechanisms for osmoadaptation in the Halobacteriales.</title>
        <authorList>
            <person name="Youssef N.H."/>
            <person name="Savage-Ashlock K.N."/>
            <person name="McCully A.L."/>
            <person name="Luedtke B."/>
            <person name="Shaw E.I."/>
            <person name="Hoff W.D."/>
            <person name="Elshahed M.S."/>
        </authorList>
    </citation>
    <scope>NUCLEOTIDE SEQUENCE [LARGE SCALE GENOMIC DNA]</scope>
    <source>
        <strain evidence="4 6">DX253</strain>
    </source>
</reference>
<reference evidence="5" key="3">
    <citation type="submission" date="2016-11" db="EMBL/GenBank/DDBJ databases">
        <authorList>
            <person name="Jaros S."/>
            <person name="Januszkiewicz K."/>
            <person name="Wedrychowicz H."/>
        </authorList>
    </citation>
    <scope>NUCLEOTIDE SEQUENCE [LARGE SCALE GENOMIC DNA]</scope>
    <source>
        <strain evidence="5">DX253</strain>
    </source>
</reference>
<evidence type="ECO:0000313" key="4">
    <source>
        <dbReference type="EMBL" id="EFW93599.1"/>
    </source>
</evidence>
<dbReference type="RefSeq" id="WP_007976025.1">
    <property type="nucleotide sequence ID" value="NZ_AEMG01000002.1"/>
</dbReference>
<gene>
    <name evidence="5" type="ORF">SAMN05444342_3825</name>
    <name evidence="4" type="ORF">ZOD2009_00610</name>
</gene>
<dbReference type="Pfam" id="PF26293">
    <property type="entry name" value="DUF7855_C"/>
    <property type="match status" value="1"/>
</dbReference>
<dbReference type="InterPro" id="IPR058577">
    <property type="entry name" value="DUF7855_C"/>
</dbReference>
<protein>
    <submittedName>
        <fullName evidence="4">Uncharacterized protein</fullName>
    </submittedName>
</protein>
<dbReference type="AlphaFoldDB" id="E7QNU6"/>
<evidence type="ECO:0000259" key="2">
    <source>
        <dbReference type="Pfam" id="PF25253"/>
    </source>
</evidence>
<dbReference type="OrthoDB" id="269514at2157"/>
<reference evidence="7" key="2">
    <citation type="submission" date="2016-11" db="EMBL/GenBank/DDBJ databases">
        <authorList>
            <person name="Varghese N."/>
            <person name="Submissions S."/>
        </authorList>
    </citation>
    <scope>NUCLEOTIDE SEQUENCE [LARGE SCALE GENOMIC DNA]</scope>
    <source>
        <strain evidence="7">DX253</strain>
    </source>
</reference>
<dbReference type="STRING" id="797209.GCA_000376445_02084"/>
<proteinExistence type="predicted"/>
<dbReference type="eggNOG" id="arCOG04801">
    <property type="taxonomic scope" value="Archaea"/>
</dbReference>
<name>E7QNU6_HALPU</name>
<keyword evidence="7" id="KW-1185">Reference proteome</keyword>
<sequence length="112" mass="12704">MLLIITYSSGARQTLRNICTTHEECVVRRFGRAALLQQTELGAFLALRLYEKHGADVQLERTEPLNEFRDVPDAVREAAKAYENRERPSTPYDKFAVGTNHPAPDSMRNADL</sequence>
<dbReference type="EMBL" id="FRAN01000007">
    <property type="protein sequence ID" value="SHL45041.1"/>
    <property type="molecule type" value="Genomic_DNA"/>
</dbReference>
<evidence type="ECO:0000313" key="5">
    <source>
        <dbReference type="EMBL" id="SHL45041.1"/>
    </source>
</evidence>
<evidence type="ECO:0000313" key="7">
    <source>
        <dbReference type="Proteomes" id="UP000184203"/>
    </source>
</evidence>
<dbReference type="InterPro" id="IPR057177">
    <property type="entry name" value="DUF7855_N"/>
</dbReference>
<dbReference type="EMBL" id="AEMG01000002">
    <property type="protein sequence ID" value="EFW93599.1"/>
    <property type="molecule type" value="Genomic_DNA"/>
</dbReference>
<organism evidence="4 6">
    <name type="scientific">Haladaptatus paucihalophilus DX253</name>
    <dbReference type="NCBI Taxonomy" id="797209"/>
    <lineage>
        <taxon>Archaea</taxon>
        <taxon>Methanobacteriati</taxon>
        <taxon>Methanobacteriota</taxon>
        <taxon>Stenosarchaea group</taxon>
        <taxon>Halobacteria</taxon>
        <taxon>Halobacteriales</taxon>
        <taxon>Haladaptataceae</taxon>
        <taxon>Haladaptatus</taxon>
    </lineage>
</organism>
<dbReference type="Proteomes" id="UP000003751">
    <property type="component" value="Unassembled WGS sequence"/>
</dbReference>
<feature type="domain" description="DUF7855" evidence="2">
    <location>
        <begin position="1"/>
        <end position="64"/>
    </location>
</feature>